<evidence type="ECO:0000313" key="1">
    <source>
        <dbReference type="EMBL" id="SVC03065.1"/>
    </source>
</evidence>
<dbReference type="AlphaFoldDB" id="A0A382IUM1"/>
<dbReference type="EMBL" id="UINC01069579">
    <property type="protein sequence ID" value="SVC03065.1"/>
    <property type="molecule type" value="Genomic_DNA"/>
</dbReference>
<gene>
    <name evidence="1" type="ORF">METZ01_LOCUS255919</name>
</gene>
<proteinExistence type="predicted"/>
<dbReference type="GO" id="GO:0016491">
    <property type="term" value="F:oxidoreductase activity"/>
    <property type="evidence" value="ECO:0007669"/>
    <property type="project" value="UniProtKB-ARBA"/>
</dbReference>
<organism evidence="1">
    <name type="scientific">marine metagenome</name>
    <dbReference type="NCBI Taxonomy" id="408172"/>
    <lineage>
        <taxon>unclassified sequences</taxon>
        <taxon>metagenomes</taxon>
        <taxon>ecological metagenomes</taxon>
    </lineage>
</organism>
<name>A0A382IUM1_9ZZZZ</name>
<protein>
    <recommendedName>
        <fullName evidence="2">Phytanoyl-CoA dioxygenase family protein</fullName>
    </recommendedName>
</protein>
<dbReference type="Pfam" id="PF05721">
    <property type="entry name" value="PhyH"/>
    <property type="match status" value="1"/>
</dbReference>
<dbReference type="SUPFAM" id="SSF51197">
    <property type="entry name" value="Clavaminate synthase-like"/>
    <property type="match status" value="1"/>
</dbReference>
<sequence length="159" mass="17742">MSKLSVDEGMYRDAGYCVVPNLIPQDLICAARKRLEQIVTDRPTWSAAHFQDLDPSRCPGDEPVPAGIQRPALEEDTFARIAEHPRLAEAMGALLEGPVELFTDQLGVKHGWIDTEQGGRSYFHQDSWYWKVEPELGCNCWIPLHDVDVDAIALAVMPG</sequence>
<reference evidence="1" key="1">
    <citation type="submission" date="2018-05" db="EMBL/GenBank/DDBJ databases">
        <authorList>
            <person name="Lanie J.A."/>
            <person name="Ng W.-L."/>
            <person name="Kazmierczak K.M."/>
            <person name="Andrzejewski T.M."/>
            <person name="Davidsen T.M."/>
            <person name="Wayne K.J."/>
            <person name="Tettelin H."/>
            <person name="Glass J.I."/>
            <person name="Rusch D."/>
            <person name="Podicherti R."/>
            <person name="Tsui H.-C.T."/>
            <person name="Winkler M.E."/>
        </authorList>
    </citation>
    <scope>NUCLEOTIDE SEQUENCE</scope>
</reference>
<dbReference type="PANTHER" id="PTHR20883:SF48">
    <property type="entry name" value="ECTOINE DIOXYGENASE"/>
    <property type="match status" value="1"/>
</dbReference>
<accession>A0A382IUM1</accession>
<dbReference type="Gene3D" id="2.60.120.620">
    <property type="entry name" value="q2cbj1_9rhob like domain"/>
    <property type="match status" value="1"/>
</dbReference>
<feature type="non-terminal residue" evidence="1">
    <location>
        <position position="159"/>
    </location>
</feature>
<dbReference type="InterPro" id="IPR008775">
    <property type="entry name" value="Phytyl_CoA_dOase-like"/>
</dbReference>
<dbReference type="PANTHER" id="PTHR20883">
    <property type="entry name" value="PHYTANOYL-COA DIOXYGENASE DOMAIN CONTAINING 1"/>
    <property type="match status" value="1"/>
</dbReference>
<evidence type="ECO:0008006" key="2">
    <source>
        <dbReference type="Google" id="ProtNLM"/>
    </source>
</evidence>
<dbReference type="GO" id="GO:0046872">
    <property type="term" value="F:metal ion binding"/>
    <property type="evidence" value="ECO:0007669"/>
    <property type="project" value="UniProtKB-ARBA"/>
</dbReference>